<sequence length="90" mass="10095">MTIEPDHRNHRQLAEQYAAWAEDARRAADNERKESVRSYLLQAATADAVLAIYHELRHAHDHPPEGPPTEEYGSHGARTSDILPPRGSTS</sequence>
<protein>
    <submittedName>
        <fullName evidence="2">Uncharacterized protein</fullName>
    </submittedName>
</protein>
<keyword evidence="3" id="KW-1185">Reference proteome</keyword>
<proteinExistence type="predicted"/>
<gene>
    <name evidence="2" type="ORF">LX15_001758</name>
</gene>
<evidence type="ECO:0000313" key="3">
    <source>
        <dbReference type="Proteomes" id="UP001205311"/>
    </source>
</evidence>
<evidence type="ECO:0000256" key="1">
    <source>
        <dbReference type="SAM" id="MobiDB-lite"/>
    </source>
</evidence>
<comment type="caution">
    <text evidence="2">The sequence shown here is derived from an EMBL/GenBank/DDBJ whole genome shotgun (WGS) entry which is preliminary data.</text>
</comment>
<feature type="compositionally biased region" description="Basic and acidic residues" evidence="1">
    <location>
        <begin position="55"/>
        <end position="64"/>
    </location>
</feature>
<dbReference type="EMBL" id="JAMTCP010000006">
    <property type="protein sequence ID" value="MCP2258071.1"/>
    <property type="molecule type" value="Genomic_DNA"/>
</dbReference>
<dbReference type="Proteomes" id="UP001205311">
    <property type="component" value="Unassembled WGS sequence"/>
</dbReference>
<feature type="region of interest" description="Disordered" evidence="1">
    <location>
        <begin position="55"/>
        <end position="90"/>
    </location>
</feature>
<accession>A0ABT1HRC4</accession>
<organism evidence="2 3">
    <name type="scientific">Streptoalloteichus tenebrarius (strain ATCC 17920 / DSM 40477 / JCM 4838 / CBS 697.72 / NBRC 16177 / NCIMB 11028 / NRRL B-12390 / A12253. 1 / ISP 5477)</name>
    <name type="common">Streptomyces tenebrarius</name>
    <dbReference type="NCBI Taxonomy" id="1933"/>
    <lineage>
        <taxon>Bacteria</taxon>
        <taxon>Bacillati</taxon>
        <taxon>Actinomycetota</taxon>
        <taxon>Actinomycetes</taxon>
        <taxon>Pseudonocardiales</taxon>
        <taxon>Pseudonocardiaceae</taxon>
        <taxon>Streptoalloteichus</taxon>
    </lineage>
</organism>
<dbReference type="RefSeq" id="WP_253669001.1">
    <property type="nucleotide sequence ID" value="NZ_JAMTCP010000006.1"/>
</dbReference>
<evidence type="ECO:0000313" key="2">
    <source>
        <dbReference type="EMBL" id="MCP2258071.1"/>
    </source>
</evidence>
<reference evidence="2 3" key="1">
    <citation type="submission" date="2022-06" db="EMBL/GenBank/DDBJ databases">
        <title>Genomic Encyclopedia of Archaeal and Bacterial Type Strains, Phase II (KMG-II): from individual species to whole genera.</title>
        <authorList>
            <person name="Goeker M."/>
        </authorList>
    </citation>
    <scope>NUCLEOTIDE SEQUENCE [LARGE SCALE GENOMIC DNA]</scope>
    <source>
        <strain evidence="2 3">DSM 40477</strain>
    </source>
</reference>
<name>A0ABT1HRC4_STRSD</name>